<dbReference type="Proteomes" id="UP001178148">
    <property type="component" value="Unassembled WGS sequence"/>
</dbReference>
<proteinExistence type="predicted"/>
<evidence type="ECO:0000313" key="2">
    <source>
        <dbReference type="Proteomes" id="UP001178148"/>
    </source>
</evidence>
<protein>
    <submittedName>
        <fullName evidence="1">Uncharacterized protein</fullName>
    </submittedName>
</protein>
<reference evidence="1 2" key="1">
    <citation type="journal article" date="2023" name="bioRxiv">
        <title>An intranuclear bacterial parasite of deep-sea mussels expresses apoptosis inhibitors acquired from its host.</title>
        <authorList>
            <person name="Gonzalez Porras M.A."/>
            <person name="Assie A."/>
            <person name="Tietjen M."/>
            <person name="Violette M."/>
            <person name="Kleiner M."/>
            <person name="Gruber-Vodicka H."/>
            <person name="Dubilier N."/>
            <person name="Leisch N."/>
        </authorList>
    </citation>
    <scope>NUCLEOTIDE SEQUENCE [LARGE SCALE GENOMIC DNA]</scope>
    <source>
        <strain evidence="1">IAP13</strain>
    </source>
</reference>
<name>A0AA90SCQ2_9GAMM</name>
<comment type="caution">
    <text evidence="1">The sequence shown here is derived from an EMBL/GenBank/DDBJ whole genome shotgun (WGS) entry which is preliminary data.</text>
</comment>
<sequence length="458" mass="53166">MEHEDLPPIWHSETAKIFITALNLHQNNTREDVPPSGQIATKQLLKNRQYEPVSPKDIIDIISFVDNALAQGIITNNQLTQSIEEAVSLSIVWKEIVANDFEQIRLFIAEASIEAKAITQEKQDDNESTPLVDASNYYQLDYYRLIATKIWPWLDNIKDKNSALYETSAKVFHIHYSSEKNEDILAALDEKLYHMRYYGEDLIIKYHSLKQQLSSKPLNVDITRRMIQAWLEIYAFRIEKIMHHCKHNEYMGKPIWSFLYYIGIEQRYTLNSNEIHDCCSDESGHNIAAIVDIDDFIKFRKLIQYVPEILNIIKHNSIQTLSSVLEADGKPRKTDVNHIAYWQTFATNFPNMLNPLCSLCLDEREKYKAHRNIVNTTAIVVNENQAKEPITTPAPPKLSSNIHPLQLITPSEEEKNVLLAHINFMWTLKKVNRPYVKLIQKSQKTDEAHIMAAKFYNQ</sequence>
<evidence type="ECO:0000313" key="1">
    <source>
        <dbReference type="EMBL" id="MDP0588372.1"/>
    </source>
</evidence>
<organism evidence="1 2">
    <name type="scientific">Candidatus Endonucleibacter bathymodioli</name>
    <dbReference type="NCBI Taxonomy" id="539814"/>
    <lineage>
        <taxon>Bacteria</taxon>
        <taxon>Pseudomonadati</taxon>
        <taxon>Pseudomonadota</taxon>
        <taxon>Gammaproteobacteria</taxon>
        <taxon>Oceanospirillales</taxon>
        <taxon>Endozoicomonadaceae</taxon>
        <taxon>Candidatus Endonucleibacter</taxon>
    </lineage>
</organism>
<gene>
    <name evidence="1" type="ORF">QS748_03925</name>
</gene>
<dbReference type="EMBL" id="JASXSV010000004">
    <property type="protein sequence ID" value="MDP0588372.1"/>
    <property type="molecule type" value="Genomic_DNA"/>
</dbReference>
<keyword evidence="2" id="KW-1185">Reference proteome</keyword>
<accession>A0AA90SCQ2</accession>
<dbReference type="AlphaFoldDB" id="A0AA90SCQ2"/>